<keyword evidence="3 5" id="KW-0560">Oxidoreductase</keyword>
<feature type="domain" description="3-hydroxyisobutyrate dehydrogenase-like NAD-binding" evidence="7">
    <location>
        <begin position="169"/>
        <end position="295"/>
    </location>
</feature>
<dbReference type="SUPFAM" id="SSF48179">
    <property type="entry name" value="6-phosphogluconate dehydrogenase C-terminal domain-like"/>
    <property type="match status" value="1"/>
</dbReference>
<protein>
    <recommendedName>
        <fullName evidence="5">3-hydroxyisobutyrate dehydrogenase</fullName>
        <shortName evidence="5">HIBADH</shortName>
        <ecNumber evidence="5">1.1.1.31</ecNumber>
    </recommendedName>
</protein>
<keyword evidence="4 5" id="KW-0520">NAD</keyword>
<dbReference type="RefSeq" id="WP_237445141.1">
    <property type="nucleotide sequence ID" value="NZ_CAKLPX010000003.1"/>
</dbReference>
<dbReference type="InterPro" id="IPR008927">
    <property type="entry name" value="6-PGluconate_DH-like_C_sf"/>
</dbReference>
<feature type="domain" description="6-phosphogluconate dehydrogenase NADP-binding" evidence="6">
    <location>
        <begin position="4"/>
        <end position="164"/>
    </location>
</feature>
<evidence type="ECO:0000259" key="7">
    <source>
        <dbReference type="Pfam" id="PF14833"/>
    </source>
</evidence>
<dbReference type="InterPro" id="IPR011548">
    <property type="entry name" value="HIBADH"/>
</dbReference>
<evidence type="ECO:0000313" key="8">
    <source>
        <dbReference type="EMBL" id="CAH0992456.1"/>
    </source>
</evidence>
<comment type="caution">
    <text evidence="8">The sequence shown here is derived from an EMBL/GenBank/DDBJ whole genome shotgun (WGS) entry which is preliminary data.</text>
</comment>
<evidence type="ECO:0000259" key="6">
    <source>
        <dbReference type="Pfam" id="PF03446"/>
    </source>
</evidence>
<dbReference type="InterPro" id="IPR013328">
    <property type="entry name" value="6PGD_dom2"/>
</dbReference>
<dbReference type="EMBL" id="CAKLPX010000003">
    <property type="protein sequence ID" value="CAH0992456.1"/>
    <property type="molecule type" value="Genomic_DNA"/>
</dbReference>
<dbReference type="EC" id="1.1.1.31" evidence="5"/>
<dbReference type="PROSITE" id="PS00895">
    <property type="entry name" value="3_HYDROXYISOBUT_DH"/>
    <property type="match status" value="1"/>
</dbReference>
<comment type="pathway">
    <text evidence="5">Amino-acid degradation; L-valine degradation.</text>
</comment>
<dbReference type="InterPro" id="IPR036291">
    <property type="entry name" value="NAD(P)-bd_dom_sf"/>
</dbReference>
<evidence type="ECO:0000256" key="2">
    <source>
        <dbReference type="ARBA" id="ARBA00022456"/>
    </source>
</evidence>
<name>A0ABN8EQB6_9GAMM</name>
<dbReference type="Gene3D" id="1.10.1040.10">
    <property type="entry name" value="N-(1-d-carboxylethyl)-l-norvaline Dehydrogenase, domain 2"/>
    <property type="match status" value="1"/>
</dbReference>
<evidence type="ECO:0000256" key="4">
    <source>
        <dbReference type="ARBA" id="ARBA00023027"/>
    </source>
</evidence>
<dbReference type="Pfam" id="PF03446">
    <property type="entry name" value="NAD_binding_2"/>
    <property type="match status" value="1"/>
</dbReference>
<keyword evidence="9" id="KW-1185">Reference proteome</keyword>
<evidence type="ECO:0000256" key="5">
    <source>
        <dbReference type="RuleBase" id="RU910714"/>
    </source>
</evidence>
<accession>A0ABN8EQB6</accession>
<dbReference type="InterPro" id="IPR006115">
    <property type="entry name" value="6PGDH_NADP-bd"/>
</dbReference>
<dbReference type="PANTHER" id="PTHR22981">
    <property type="entry name" value="3-HYDROXYISOBUTYRATE DEHYDROGENASE-RELATED"/>
    <property type="match status" value="1"/>
</dbReference>
<evidence type="ECO:0000256" key="1">
    <source>
        <dbReference type="ARBA" id="ARBA00009080"/>
    </source>
</evidence>
<evidence type="ECO:0000256" key="3">
    <source>
        <dbReference type="ARBA" id="ARBA00023002"/>
    </source>
</evidence>
<dbReference type="InterPro" id="IPR002204">
    <property type="entry name" value="3-OH-isobutyrate_DH-rel_CS"/>
</dbReference>
<dbReference type="InterPro" id="IPR029154">
    <property type="entry name" value="HIBADH-like_NADP-bd"/>
</dbReference>
<dbReference type="SUPFAM" id="SSF51735">
    <property type="entry name" value="NAD(P)-binding Rossmann-fold domains"/>
    <property type="match status" value="1"/>
</dbReference>
<sequence length="306" mass="31378">MAKKVAFIGLGNMGSGMAANLVKNGFDVCAFDLSPAAQDRAKQDGCTIADTAASATVDADYVVSMLPNGSIVESIYIGTEGKEGLLSIIPKTALVIDCSTIAPQNSRNVGAKATEAGIKFIDAPVSGGVASAAAGTLAFMVGGLESNFALAKDVLAAMGANIFRAGDVGAGQTAKICNNMLLAIHMTGTAEALQLGVDNGLDPAVLSEIMIKSSGCNWSLEKYNPMPGVMPTAPASNDYQGGFMVDLMLKDLGLAMEASLNSKSSIPMGAAARNLYNLHKNASTEDQGGKDFSSIQQFYGQSANDA</sequence>
<dbReference type="GO" id="GO:0008442">
    <property type="term" value="F:3-hydroxyisobutyrate dehydrogenase activity"/>
    <property type="evidence" value="ECO:0007669"/>
    <property type="project" value="UniProtKB-EC"/>
</dbReference>
<keyword evidence="2 5" id="KW-0101">Branched-chain amino acid catabolism</keyword>
<gene>
    <name evidence="8" type="primary">mmsB</name>
    <name evidence="8" type="ORF">SIN8267_02581</name>
</gene>
<dbReference type="NCBIfam" id="TIGR01692">
    <property type="entry name" value="HIBADH"/>
    <property type="match status" value="1"/>
</dbReference>
<dbReference type="Pfam" id="PF14833">
    <property type="entry name" value="NAD_binding_11"/>
    <property type="match status" value="1"/>
</dbReference>
<reference evidence="8" key="1">
    <citation type="submission" date="2021-12" db="EMBL/GenBank/DDBJ databases">
        <authorList>
            <person name="Rodrigo-Torres L."/>
            <person name="Arahal R. D."/>
            <person name="Lucena T."/>
        </authorList>
    </citation>
    <scope>NUCLEOTIDE SEQUENCE</scope>
    <source>
        <strain evidence="8">CECT 8267</strain>
    </source>
</reference>
<dbReference type="PIRSF" id="PIRSF000103">
    <property type="entry name" value="HIBADH"/>
    <property type="match status" value="1"/>
</dbReference>
<proteinExistence type="inferred from homology"/>
<organism evidence="8 9">
    <name type="scientific">Sinobacterium norvegicum</name>
    <dbReference type="NCBI Taxonomy" id="1641715"/>
    <lineage>
        <taxon>Bacteria</taxon>
        <taxon>Pseudomonadati</taxon>
        <taxon>Pseudomonadota</taxon>
        <taxon>Gammaproteobacteria</taxon>
        <taxon>Cellvibrionales</taxon>
        <taxon>Spongiibacteraceae</taxon>
        <taxon>Sinobacterium</taxon>
    </lineage>
</organism>
<dbReference type="Proteomes" id="UP000838100">
    <property type="component" value="Unassembled WGS sequence"/>
</dbReference>
<comment type="catalytic activity">
    <reaction evidence="5">
        <text>3-hydroxy-2-methylpropanoate + NAD(+) = 2-methyl-3-oxopropanoate + NADH + H(+)</text>
        <dbReference type="Rhea" id="RHEA:17681"/>
        <dbReference type="ChEBI" id="CHEBI:11805"/>
        <dbReference type="ChEBI" id="CHEBI:15378"/>
        <dbReference type="ChEBI" id="CHEBI:57540"/>
        <dbReference type="ChEBI" id="CHEBI:57700"/>
        <dbReference type="ChEBI" id="CHEBI:57945"/>
        <dbReference type="EC" id="1.1.1.31"/>
    </reaction>
</comment>
<dbReference type="Gene3D" id="3.40.50.720">
    <property type="entry name" value="NAD(P)-binding Rossmann-like Domain"/>
    <property type="match status" value="1"/>
</dbReference>
<comment type="similarity">
    <text evidence="1 5">Belongs to the HIBADH-related family.</text>
</comment>
<evidence type="ECO:0000313" key="9">
    <source>
        <dbReference type="Proteomes" id="UP000838100"/>
    </source>
</evidence>
<dbReference type="PANTHER" id="PTHR22981:SF7">
    <property type="entry name" value="3-HYDROXYISOBUTYRATE DEHYDROGENASE, MITOCHONDRIAL"/>
    <property type="match status" value="1"/>
</dbReference>
<dbReference type="InterPro" id="IPR015815">
    <property type="entry name" value="HIBADH-related"/>
</dbReference>